<evidence type="ECO:0000256" key="1">
    <source>
        <dbReference type="SAM" id="MobiDB-lite"/>
    </source>
</evidence>
<reference evidence="2 3" key="1">
    <citation type="journal article" date="2018" name="Evol. Lett.">
        <title>Horizontal gene cluster transfer increased hallucinogenic mushroom diversity.</title>
        <authorList>
            <person name="Reynolds H.T."/>
            <person name="Vijayakumar V."/>
            <person name="Gluck-Thaler E."/>
            <person name="Korotkin H.B."/>
            <person name="Matheny P.B."/>
            <person name="Slot J.C."/>
        </authorList>
    </citation>
    <scope>NUCLEOTIDE SEQUENCE [LARGE SCALE GENOMIC DNA]</scope>
    <source>
        <strain evidence="2 3">SRW20</strain>
    </source>
</reference>
<protein>
    <submittedName>
        <fullName evidence="2">Uncharacterized protein</fullName>
    </submittedName>
</protein>
<keyword evidence="3" id="KW-1185">Reference proteome</keyword>
<comment type="caution">
    <text evidence="2">The sequence shown here is derived from an EMBL/GenBank/DDBJ whole genome shotgun (WGS) entry which is preliminary data.</text>
</comment>
<gene>
    <name evidence="2" type="ORF">CVT26_014661</name>
</gene>
<organism evidence="2 3">
    <name type="scientific">Gymnopilus dilepis</name>
    <dbReference type="NCBI Taxonomy" id="231916"/>
    <lineage>
        <taxon>Eukaryota</taxon>
        <taxon>Fungi</taxon>
        <taxon>Dikarya</taxon>
        <taxon>Basidiomycota</taxon>
        <taxon>Agaricomycotina</taxon>
        <taxon>Agaricomycetes</taxon>
        <taxon>Agaricomycetidae</taxon>
        <taxon>Agaricales</taxon>
        <taxon>Agaricineae</taxon>
        <taxon>Hymenogastraceae</taxon>
        <taxon>Gymnopilus</taxon>
    </lineage>
</organism>
<name>A0A409W3H3_9AGAR</name>
<evidence type="ECO:0000313" key="2">
    <source>
        <dbReference type="EMBL" id="PPQ73043.1"/>
    </source>
</evidence>
<dbReference type="STRING" id="231916.A0A409W3H3"/>
<feature type="compositionally biased region" description="Low complexity" evidence="1">
    <location>
        <begin position="50"/>
        <end position="64"/>
    </location>
</feature>
<feature type="region of interest" description="Disordered" evidence="1">
    <location>
        <begin position="41"/>
        <end position="64"/>
    </location>
</feature>
<accession>A0A409W3H3</accession>
<dbReference type="Proteomes" id="UP000284706">
    <property type="component" value="Unassembled WGS sequence"/>
</dbReference>
<proteinExistence type="predicted"/>
<dbReference type="InParanoid" id="A0A409W3H3"/>
<evidence type="ECO:0000313" key="3">
    <source>
        <dbReference type="Proteomes" id="UP000284706"/>
    </source>
</evidence>
<dbReference type="AlphaFoldDB" id="A0A409W3H3"/>
<sequence length="308" mass="33918">MTENTRKVRSWKKTPTISVPAVPTYVAPFIPSPVPVLTSSDASGPSVLFSSPPAHSPSSESIGSLSPLGSPFDMISVLDVASTQPRLIAGRRTDKEKMEEKFRRMEDILEDSGFDSLGEFLQVLFYNHNRSAGKKDPRGCTHSLAVARFLEGKTKVKMSDIINLIYSHKHSAPSPQSTHYHERHAPFSPSVSPADISHARPSLFTWATNLVAKRVYNEIFDLAAKDAEAHLRASTNGRQPSEKHNLVTWEALGKFSIAGLCDKYKERAPVTCQSTYWKYLKVQVGAISSFILSRNAYANGDLAMALGI</sequence>
<dbReference type="EMBL" id="NHYE01005426">
    <property type="protein sequence ID" value="PPQ73043.1"/>
    <property type="molecule type" value="Genomic_DNA"/>
</dbReference>
<dbReference type="OrthoDB" id="3021788at2759"/>